<gene>
    <name evidence="1" type="ORF">M0R45_008145</name>
</gene>
<protein>
    <submittedName>
        <fullName evidence="1">Uncharacterized protein</fullName>
    </submittedName>
</protein>
<evidence type="ECO:0000313" key="1">
    <source>
        <dbReference type="EMBL" id="KAK9942481.1"/>
    </source>
</evidence>
<keyword evidence="2" id="KW-1185">Reference proteome</keyword>
<dbReference type="AlphaFoldDB" id="A0AAW1XZV9"/>
<sequence length="140" mass="15442">MLISDWLNGGRSATPELNIGDVVVVATRARRSCCFEGFVVTLTIIYEILCSSIGTLQCVSIDIGLYIEDLRRLLLDDFASVVSKTIDQEVGQLLHERRLKNESSCSITSGLPFPCHTLLRQTNTGFIIIFNHCPSAKPSP</sequence>
<proteinExistence type="predicted"/>
<dbReference type="EMBL" id="JBEDUW010000002">
    <property type="protein sequence ID" value="KAK9942481.1"/>
    <property type="molecule type" value="Genomic_DNA"/>
</dbReference>
<comment type="caution">
    <text evidence="1">The sequence shown here is derived from an EMBL/GenBank/DDBJ whole genome shotgun (WGS) entry which is preliminary data.</text>
</comment>
<dbReference type="Proteomes" id="UP001457282">
    <property type="component" value="Unassembled WGS sequence"/>
</dbReference>
<evidence type="ECO:0000313" key="2">
    <source>
        <dbReference type="Proteomes" id="UP001457282"/>
    </source>
</evidence>
<organism evidence="1 2">
    <name type="scientific">Rubus argutus</name>
    <name type="common">Southern blackberry</name>
    <dbReference type="NCBI Taxonomy" id="59490"/>
    <lineage>
        <taxon>Eukaryota</taxon>
        <taxon>Viridiplantae</taxon>
        <taxon>Streptophyta</taxon>
        <taxon>Embryophyta</taxon>
        <taxon>Tracheophyta</taxon>
        <taxon>Spermatophyta</taxon>
        <taxon>Magnoliopsida</taxon>
        <taxon>eudicotyledons</taxon>
        <taxon>Gunneridae</taxon>
        <taxon>Pentapetalae</taxon>
        <taxon>rosids</taxon>
        <taxon>fabids</taxon>
        <taxon>Rosales</taxon>
        <taxon>Rosaceae</taxon>
        <taxon>Rosoideae</taxon>
        <taxon>Rosoideae incertae sedis</taxon>
        <taxon>Rubus</taxon>
    </lineage>
</organism>
<reference evidence="1 2" key="1">
    <citation type="journal article" date="2023" name="G3 (Bethesda)">
        <title>A chromosome-length genome assembly and annotation of blackberry (Rubus argutus, cv. 'Hillquist').</title>
        <authorList>
            <person name="Bruna T."/>
            <person name="Aryal R."/>
            <person name="Dudchenko O."/>
            <person name="Sargent D.J."/>
            <person name="Mead D."/>
            <person name="Buti M."/>
            <person name="Cavallini A."/>
            <person name="Hytonen T."/>
            <person name="Andres J."/>
            <person name="Pham M."/>
            <person name="Weisz D."/>
            <person name="Mascagni F."/>
            <person name="Usai G."/>
            <person name="Natali L."/>
            <person name="Bassil N."/>
            <person name="Fernandez G.E."/>
            <person name="Lomsadze A."/>
            <person name="Armour M."/>
            <person name="Olukolu B."/>
            <person name="Poorten T."/>
            <person name="Britton C."/>
            <person name="Davik J."/>
            <person name="Ashrafi H."/>
            <person name="Aiden E.L."/>
            <person name="Borodovsky M."/>
            <person name="Worthington M."/>
        </authorList>
    </citation>
    <scope>NUCLEOTIDE SEQUENCE [LARGE SCALE GENOMIC DNA]</scope>
    <source>
        <strain evidence="1">PI 553951</strain>
    </source>
</reference>
<accession>A0AAW1XZV9</accession>
<name>A0AAW1XZV9_RUBAR</name>